<feature type="domain" description="Periplasmic copper-binding protein NosD beta helix" evidence="2">
    <location>
        <begin position="62"/>
        <end position="245"/>
    </location>
</feature>
<dbReference type="InterPro" id="IPR011050">
    <property type="entry name" value="Pectin_lyase_fold/virulence"/>
</dbReference>
<dbReference type="InterPro" id="IPR012334">
    <property type="entry name" value="Pectin_lyas_fold"/>
</dbReference>
<feature type="transmembrane region" description="Helical" evidence="1">
    <location>
        <begin position="321"/>
        <end position="343"/>
    </location>
</feature>
<dbReference type="NCBIfam" id="TIGR03804">
    <property type="entry name" value="para_beta_helix"/>
    <property type="match status" value="3"/>
</dbReference>
<dbReference type="AlphaFoldDB" id="A0A919XI67"/>
<dbReference type="Gene3D" id="2.160.20.10">
    <property type="entry name" value="Single-stranded right-handed beta-helix, Pectin lyase-like"/>
    <property type="match status" value="1"/>
</dbReference>
<accession>A0A919XI67</accession>
<keyword evidence="4" id="KW-1185">Reference proteome</keyword>
<dbReference type="SUPFAM" id="SSF51126">
    <property type="entry name" value="Pectin lyase-like"/>
    <property type="match status" value="1"/>
</dbReference>
<dbReference type="Proteomes" id="UP000679779">
    <property type="component" value="Unassembled WGS sequence"/>
</dbReference>
<protein>
    <recommendedName>
        <fullName evidence="2">Periplasmic copper-binding protein NosD beta helix domain-containing protein</fullName>
    </recommendedName>
</protein>
<comment type="caution">
    <text evidence="3">The sequence shown here is derived from an EMBL/GenBank/DDBJ whole genome shotgun (WGS) entry which is preliminary data.</text>
</comment>
<evidence type="ECO:0000259" key="2">
    <source>
        <dbReference type="Pfam" id="PF05048"/>
    </source>
</evidence>
<keyword evidence="1" id="KW-0472">Membrane</keyword>
<dbReference type="InterPro" id="IPR022441">
    <property type="entry name" value="Para_beta_helix_rpt-2"/>
</dbReference>
<evidence type="ECO:0000313" key="4">
    <source>
        <dbReference type="Proteomes" id="UP000679779"/>
    </source>
</evidence>
<keyword evidence="1" id="KW-1133">Transmembrane helix</keyword>
<keyword evidence="1" id="KW-0812">Transmembrane</keyword>
<sequence>MIKHQGEGDTAGVEVHARSVQLERLKINTRGHGMMLRDANDAVIRNNDIASFAETAAHPEEKGNGIDLYNAQNNNIMNNKIAYMRDAIYMENGRNETVQGNRVSYSRYGIHLMYIDDSQVADNTGEFNFTGAMVMVVSNTSISGNAFRMQKGNVNSQGILLYDVRQSRIERNVLEGNRVGIYMENAAENRLTDNDLIRNFVGIQMFRSDRNEMKHNAFVANVIEASEKESGSNRLTGNYWDSFQGLDLTNDGISELPFSVRPFYQNVIAGNSAYQLFFQSPGMNFLSEMFSGGVQAAKDDAPLMKLDIQEAAARGRTGDNVAVAAVGFVLLAAAISIIVLGGIRT</sequence>
<dbReference type="Pfam" id="PF05048">
    <property type="entry name" value="NosD"/>
    <property type="match status" value="1"/>
</dbReference>
<name>A0A919XI67_9BACL</name>
<reference evidence="3" key="1">
    <citation type="submission" date="2021-03" db="EMBL/GenBank/DDBJ databases">
        <title>Antimicrobial resistance genes in bacteria isolated from Japanese honey, and their potential for conferring macrolide and lincosamide resistance in the American foulbrood pathogen Paenibacillus larvae.</title>
        <authorList>
            <person name="Okamoto M."/>
            <person name="Kumagai M."/>
            <person name="Kanamori H."/>
            <person name="Takamatsu D."/>
        </authorList>
    </citation>
    <scope>NUCLEOTIDE SEQUENCE</scope>
    <source>
        <strain evidence="3">J2TS6</strain>
    </source>
</reference>
<dbReference type="EMBL" id="BORQ01000002">
    <property type="protein sequence ID" value="GIO31222.1"/>
    <property type="molecule type" value="Genomic_DNA"/>
</dbReference>
<gene>
    <name evidence="3" type="ORF">J2TS6_23630</name>
</gene>
<dbReference type="InterPro" id="IPR006626">
    <property type="entry name" value="PbH1"/>
</dbReference>
<proteinExistence type="predicted"/>
<evidence type="ECO:0000256" key="1">
    <source>
        <dbReference type="SAM" id="Phobius"/>
    </source>
</evidence>
<organism evidence="3 4">
    <name type="scientific">Paenibacillus albilobatus</name>
    <dbReference type="NCBI Taxonomy" id="2716884"/>
    <lineage>
        <taxon>Bacteria</taxon>
        <taxon>Bacillati</taxon>
        <taxon>Bacillota</taxon>
        <taxon>Bacilli</taxon>
        <taxon>Bacillales</taxon>
        <taxon>Paenibacillaceae</taxon>
        <taxon>Paenibacillus</taxon>
    </lineage>
</organism>
<evidence type="ECO:0000313" key="3">
    <source>
        <dbReference type="EMBL" id="GIO31222.1"/>
    </source>
</evidence>
<dbReference type="SMART" id="SM00710">
    <property type="entry name" value="PbH1"/>
    <property type="match status" value="6"/>
</dbReference>
<dbReference type="InterPro" id="IPR007742">
    <property type="entry name" value="NosD_dom"/>
</dbReference>